<dbReference type="OrthoDB" id="10985at2157"/>
<reference evidence="2" key="1">
    <citation type="submission" date="2017-03" db="EMBL/GenBank/DDBJ databases">
        <authorList>
            <person name="Herbold C."/>
        </authorList>
    </citation>
    <scope>NUCLEOTIDE SEQUENCE [LARGE SCALE GENOMIC DNA]</scope>
</reference>
<sequence length="110" mass="12423">MQVLIQGKPVQEQTTKDILLEVMADKYSRLILESTIEMPKSVIDLSKECGVPISTAYRRVQRLHGLKLLGISGSINEDGKKYFLYKSKIKSIMTCFNNGMLDVEIIPNFA</sequence>
<dbReference type="AlphaFoldDB" id="A0A2H1FED7"/>
<protein>
    <recommendedName>
        <fullName evidence="3">Transcriptional regulator</fullName>
    </recommendedName>
</protein>
<dbReference type="Proteomes" id="UP000230607">
    <property type="component" value="Chromosome 1"/>
</dbReference>
<dbReference type="RefSeq" id="WP_157927148.1">
    <property type="nucleotide sequence ID" value="NZ_LT841358.1"/>
</dbReference>
<dbReference type="InterPro" id="IPR036390">
    <property type="entry name" value="WH_DNA-bd_sf"/>
</dbReference>
<accession>A0A2H1FED7</accession>
<dbReference type="SUPFAM" id="SSF46785">
    <property type="entry name" value="Winged helix' DNA-binding domain"/>
    <property type="match status" value="1"/>
</dbReference>
<evidence type="ECO:0000313" key="1">
    <source>
        <dbReference type="EMBL" id="SMH71123.1"/>
    </source>
</evidence>
<organism evidence="1 2">
    <name type="scientific">Candidatus Nitrosotalea okcheonensis</name>
    <dbReference type="NCBI Taxonomy" id="1903276"/>
    <lineage>
        <taxon>Archaea</taxon>
        <taxon>Nitrososphaerota</taxon>
        <taxon>Nitrososphaeria</taxon>
        <taxon>Nitrosotaleales</taxon>
        <taxon>Nitrosotaleaceae</taxon>
        <taxon>Nitrosotalea</taxon>
    </lineage>
</organism>
<evidence type="ECO:0008006" key="3">
    <source>
        <dbReference type="Google" id="ProtNLM"/>
    </source>
</evidence>
<name>A0A2H1FED7_9ARCH</name>
<dbReference type="EMBL" id="LT841358">
    <property type="protein sequence ID" value="SMH71123.1"/>
    <property type="molecule type" value="Genomic_DNA"/>
</dbReference>
<proteinExistence type="predicted"/>
<gene>
    <name evidence="1" type="ORF">NCS_10930</name>
</gene>
<evidence type="ECO:0000313" key="2">
    <source>
        <dbReference type="Proteomes" id="UP000230607"/>
    </source>
</evidence>
<keyword evidence="2" id="KW-1185">Reference proteome</keyword>